<evidence type="ECO:0000256" key="7">
    <source>
        <dbReference type="RuleBase" id="RU003942"/>
    </source>
</evidence>
<keyword evidence="6 8" id="KW-0472">Membrane</keyword>
<comment type="subcellular location">
    <subcellularLocation>
        <location evidence="1 7">Cell membrane</location>
        <topology evidence="1 7">Multi-pass membrane protein</topology>
    </subcellularLocation>
</comment>
<keyword evidence="3" id="KW-1003">Cell membrane</keyword>
<keyword evidence="5 8" id="KW-1133">Transmembrane helix</keyword>
<dbReference type="GO" id="GO:0005886">
    <property type="term" value="C:plasma membrane"/>
    <property type="evidence" value="ECO:0007669"/>
    <property type="project" value="UniProtKB-SubCell"/>
</dbReference>
<dbReference type="Pfam" id="PF00893">
    <property type="entry name" value="Multi_Drug_Res"/>
    <property type="match status" value="1"/>
</dbReference>
<evidence type="ECO:0000256" key="6">
    <source>
        <dbReference type="ARBA" id="ARBA00023136"/>
    </source>
</evidence>
<comment type="similarity">
    <text evidence="7">Belongs to the drug/metabolite transporter (DMT) superfamily. Small multidrug resistance (SMR) (TC 2.A.7.1) family.</text>
</comment>
<reference evidence="9" key="1">
    <citation type="submission" date="2021-05" db="EMBL/GenBank/DDBJ databases">
        <authorList>
            <person name="Kaiqin L."/>
            <person name="Jian G."/>
        </authorList>
    </citation>
    <scope>NUCLEOTIDE SEQUENCE</scope>
    <source>
        <strain evidence="9">HDS5</strain>
    </source>
</reference>
<proteinExistence type="inferred from homology"/>
<feature type="transmembrane region" description="Helical" evidence="8">
    <location>
        <begin position="57"/>
        <end position="79"/>
    </location>
</feature>
<gene>
    <name evidence="9" type="ORF">KGD82_20380</name>
</gene>
<organism evidence="9 10">
    <name type="scientific">Nocardiopsis eucommiae</name>
    <dbReference type="NCBI Taxonomy" id="2831970"/>
    <lineage>
        <taxon>Bacteria</taxon>
        <taxon>Bacillati</taxon>
        <taxon>Actinomycetota</taxon>
        <taxon>Actinomycetes</taxon>
        <taxon>Streptosporangiales</taxon>
        <taxon>Nocardiopsidaceae</taxon>
        <taxon>Nocardiopsis</taxon>
    </lineage>
</organism>
<evidence type="ECO:0000256" key="2">
    <source>
        <dbReference type="ARBA" id="ARBA00022448"/>
    </source>
</evidence>
<evidence type="ECO:0000256" key="4">
    <source>
        <dbReference type="ARBA" id="ARBA00022692"/>
    </source>
</evidence>
<dbReference type="Proteomes" id="UP000682416">
    <property type="component" value="Chromosome"/>
</dbReference>
<dbReference type="EMBL" id="CP074402">
    <property type="protein sequence ID" value="QVJ00812.1"/>
    <property type="molecule type" value="Genomic_DNA"/>
</dbReference>
<keyword evidence="2" id="KW-0813">Transport</keyword>
<keyword evidence="10" id="KW-1185">Reference proteome</keyword>
<protein>
    <submittedName>
        <fullName evidence="9">QacE family quaternary ammonium compound efflux SMR transporter</fullName>
    </submittedName>
</protein>
<dbReference type="InterPro" id="IPR045324">
    <property type="entry name" value="Small_multidrug_res"/>
</dbReference>
<dbReference type="Gene3D" id="1.10.3730.20">
    <property type="match status" value="1"/>
</dbReference>
<dbReference type="InterPro" id="IPR000390">
    <property type="entry name" value="Small_drug/metabolite_transptr"/>
</dbReference>
<dbReference type="KEGG" id="nec:KGD82_20380"/>
<dbReference type="PANTHER" id="PTHR30561">
    <property type="entry name" value="SMR FAMILY PROTON-DEPENDENT DRUG EFFLUX TRANSPORTER SUGE"/>
    <property type="match status" value="1"/>
</dbReference>
<dbReference type="InterPro" id="IPR037185">
    <property type="entry name" value="EmrE-like"/>
</dbReference>
<evidence type="ECO:0000313" key="9">
    <source>
        <dbReference type="EMBL" id="QVJ00812.1"/>
    </source>
</evidence>
<accession>A0A975L8R9</accession>
<name>A0A975L8R9_9ACTN</name>
<feature type="transmembrane region" description="Helical" evidence="8">
    <location>
        <begin position="85"/>
        <end position="103"/>
    </location>
</feature>
<dbReference type="SUPFAM" id="SSF103481">
    <property type="entry name" value="Multidrug resistance efflux transporter EmrE"/>
    <property type="match status" value="1"/>
</dbReference>
<sequence>MAWLFLAAALLTEMVGATATGLSEGFTRPVAVLVAVPAVLVAYFMLALALKRGMAVGVAYGLWTSSGVAIVAVIGLVLLGDELTMVQVGGLVLVMTGALALELGRARTSVASEVPGEYSEA</sequence>
<dbReference type="PANTHER" id="PTHR30561:SF1">
    <property type="entry name" value="MULTIDRUG TRANSPORTER EMRE"/>
    <property type="match status" value="1"/>
</dbReference>
<dbReference type="GO" id="GO:0022857">
    <property type="term" value="F:transmembrane transporter activity"/>
    <property type="evidence" value="ECO:0007669"/>
    <property type="project" value="InterPro"/>
</dbReference>
<evidence type="ECO:0000313" key="10">
    <source>
        <dbReference type="Proteomes" id="UP000682416"/>
    </source>
</evidence>
<evidence type="ECO:0000256" key="1">
    <source>
        <dbReference type="ARBA" id="ARBA00004651"/>
    </source>
</evidence>
<evidence type="ECO:0000256" key="8">
    <source>
        <dbReference type="SAM" id="Phobius"/>
    </source>
</evidence>
<evidence type="ECO:0000256" key="5">
    <source>
        <dbReference type="ARBA" id="ARBA00022989"/>
    </source>
</evidence>
<dbReference type="AlphaFoldDB" id="A0A975L8R9"/>
<feature type="transmembrane region" description="Helical" evidence="8">
    <location>
        <begin position="29"/>
        <end position="50"/>
    </location>
</feature>
<keyword evidence="4 7" id="KW-0812">Transmembrane</keyword>
<evidence type="ECO:0000256" key="3">
    <source>
        <dbReference type="ARBA" id="ARBA00022475"/>
    </source>
</evidence>